<evidence type="ECO:0000313" key="5">
    <source>
        <dbReference type="EMBL" id="MBO0612491.1"/>
    </source>
</evidence>
<keyword evidence="4" id="KW-0276">Fatty acid metabolism</keyword>
<dbReference type="EMBL" id="JAFMPM010000006">
    <property type="protein sequence ID" value="MBO0612491.1"/>
    <property type="molecule type" value="Genomic_DNA"/>
</dbReference>
<sequence length="190" mass="22163">MNWLAHLHIASVVDADRTGSLLPDIVNPSNLALFTPAQQHAIKLHQAIDHFTDRHPVVQRSKTYISPPYTRFAGVLVDIFYDYCLSYHWHNYTQQPLDAFIRDIHNELKRQIPELPSSGQNVVQRMIEQQWLNTYSTHEGIQQSLGRIAQRMKRPVELAAAVELLQQHETAFMLDFQEFYPALLRHIREQ</sequence>
<proteinExistence type="predicted"/>
<dbReference type="RefSeq" id="WP_207250193.1">
    <property type="nucleotide sequence ID" value="NZ_JAFMPM010000006.1"/>
</dbReference>
<dbReference type="GO" id="GO:0008770">
    <property type="term" value="F:[acyl-carrier-protein] phosphodiesterase activity"/>
    <property type="evidence" value="ECO:0007669"/>
    <property type="project" value="InterPro"/>
</dbReference>
<dbReference type="GO" id="GO:0006633">
    <property type="term" value="P:fatty acid biosynthetic process"/>
    <property type="evidence" value="ECO:0007669"/>
    <property type="project" value="UniProtKB-KW"/>
</dbReference>
<keyword evidence="2" id="KW-0378">Hydrolase</keyword>
<dbReference type="AlphaFoldDB" id="A0A8B0SLT6"/>
<keyword evidence="3" id="KW-0443">Lipid metabolism</keyword>
<reference evidence="5 7" key="1">
    <citation type="submission" date="2021-03" db="EMBL/GenBank/DDBJ databases">
        <title>Draft genome and methylome analysis of Thiotrix fructosivoruns ATCC 49748.</title>
        <authorList>
            <person name="Fomenkov A."/>
            <person name="Grabovich M.Y."/>
            <person name="Roberts R.J."/>
        </authorList>
    </citation>
    <scope>NUCLEOTIDE SEQUENCE [LARGE SCALE GENOMIC DNA]</scope>
    <source>
        <strain evidence="5 7">ATCC 49748</strain>
    </source>
</reference>
<dbReference type="PANTHER" id="PTHR38764:SF1">
    <property type="entry name" value="ACYL CARRIER PROTEIN PHOSPHODIESTERASE"/>
    <property type="match status" value="1"/>
</dbReference>
<organism evidence="6">
    <name type="scientific">Thiothrix fructosivorans</name>
    <dbReference type="NCBI Taxonomy" id="111770"/>
    <lineage>
        <taxon>Bacteria</taxon>
        <taxon>Pseudomonadati</taxon>
        <taxon>Pseudomonadota</taxon>
        <taxon>Gammaproteobacteria</taxon>
        <taxon>Thiotrichales</taxon>
        <taxon>Thiotrichaceae</taxon>
        <taxon>Thiothrix</taxon>
    </lineage>
</organism>
<reference evidence="6" key="2">
    <citation type="submission" date="2021-04" db="EMBL/GenBank/DDBJ databases">
        <title>Complete Genome and methylome analysis of Thiothrix fructosivorans ATCC 49748.</title>
        <authorList>
            <person name="Fomenkov A."/>
            <person name="Sun L."/>
            <person name="Vincze T."/>
            <person name="Grabovich M.Y."/>
            <person name="Roberts R.J."/>
        </authorList>
    </citation>
    <scope>NUCLEOTIDE SEQUENCE</scope>
    <source>
        <strain evidence="6">ATCC 49748</strain>
    </source>
</reference>
<dbReference type="EMBL" id="CP072748">
    <property type="protein sequence ID" value="QTX12031.1"/>
    <property type="molecule type" value="Genomic_DNA"/>
</dbReference>
<dbReference type="PANTHER" id="PTHR38764">
    <property type="entry name" value="ACYL CARRIER PROTEIN PHOSPHODIESTERASE"/>
    <property type="match status" value="1"/>
</dbReference>
<accession>A0A8B0SLT6</accession>
<name>A0A8B0SLT6_9GAMM</name>
<dbReference type="Proteomes" id="UP000664466">
    <property type="component" value="Unassembled WGS sequence"/>
</dbReference>
<dbReference type="Pfam" id="PF04336">
    <property type="entry name" value="ACP_PD"/>
    <property type="match status" value="1"/>
</dbReference>
<gene>
    <name evidence="6" type="ORF">J1836_006780</name>
    <name evidence="5" type="ORF">J1836_06045</name>
</gene>
<evidence type="ECO:0000313" key="6">
    <source>
        <dbReference type="EMBL" id="QTX12031.1"/>
    </source>
</evidence>
<protein>
    <submittedName>
        <fullName evidence="6">DUF479 domain-containing protein</fullName>
    </submittedName>
</protein>
<evidence type="ECO:0000256" key="4">
    <source>
        <dbReference type="ARBA" id="ARBA00023160"/>
    </source>
</evidence>
<evidence type="ECO:0000256" key="1">
    <source>
        <dbReference type="ARBA" id="ARBA00022516"/>
    </source>
</evidence>
<keyword evidence="7" id="KW-1185">Reference proteome</keyword>
<evidence type="ECO:0000313" key="7">
    <source>
        <dbReference type="Proteomes" id="UP000664466"/>
    </source>
</evidence>
<keyword evidence="1" id="KW-0444">Lipid biosynthesis</keyword>
<evidence type="ECO:0000256" key="3">
    <source>
        <dbReference type="ARBA" id="ARBA00023098"/>
    </source>
</evidence>
<dbReference type="PIRSF" id="PIRSF011489">
    <property type="entry name" value="DUF479"/>
    <property type="match status" value="1"/>
</dbReference>
<keyword evidence="4" id="KW-0275">Fatty acid biosynthesis</keyword>
<dbReference type="InterPro" id="IPR007431">
    <property type="entry name" value="ACP_PD"/>
</dbReference>
<evidence type="ECO:0000256" key="2">
    <source>
        <dbReference type="ARBA" id="ARBA00022801"/>
    </source>
</evidence>